<feature type="compositionally biased region" description="Low complexity" evidence="9">
    <location>
        <begin position="280"/>
        <end position="316"/>
    </location>
</feature>
<keyword evidence="5" id="KW-0472">Membrane</keyword>
<sequence>MNRRSVLGLPGGLTMLNINTDLASAYGRRRRDRTSFDSIEYDNVQLLDYQHPAPQAHQDPDQEIDLLNDDSNLPLPPWIPPPPMPPQPVYKPAGQQQQMKGTTPLRVLNVVGYTDGENKLFYPACAYKCEERVPEKFCDPTSMSCVCTNAKLLGDLEVCVKLECVHYGGDMEKFWRVMGRDCGRIGLDLDRKSTPELKDIYGDAGNTPINPPTSPWYGDSYRQGTSWATSPSTPRLGAFFSSTPTTPRPGTSFTNSPSTPRANAPWGAGSPIPRPGTSFTNSPSTPRPGTSSTNSPSTPRVGTSFTSSPSTPRPGTAFSLLSRDTSIGSVLEDQPLTITVTKTVSVEIEPATEANMVDSIDYRTICNICFFEPGSERMGSRGSSDKSVNYPEEEKVEEKREREQSRTTMPRVPEETHAPNSGVAGLEKKAEPDLVININTNCNEAVEFLKKFGMTPKKVAGAVKKVRNMFGRVQT</sequence>
<evidence type="ECO:0000256" key="2">
    <source>
        <dbReference type="ARBA" id="ARBA00004613"/>
    </source>
</evidence>
<proteinExistence type="inferred from homology"/>
<comment type="caution">
    <text evidence="11">The sequence shown here is derived from an EMBL/GenBank/DDBJ whole genome shotgun (WGS) entry which is preliminary data.</text>
</comment>
<accession>A0AAV9VL56</accession>
<keyword evidence="8" id="KW-0449">Lipoprotein</keyword>
<feature type="domain" description="CFEM" evidence="10">
    <location>
        <begin position="122"/>
        <end position="165"/>
    </location>
</feature>
<feature type="compositionally biased region" description="Polar residues" evidence="9">
    <location>
        <begin position="222"/>
        <end position="233"/>
    </location>
</feature>
<feature type="compositionally biased region" description="Low complexity" evidence="9">
    <location>
        <begin position="239"/>
        <end position="254"/>
    </location>
</feature>
<evidence type="ECO:0000256" key="3">
    <source>
        <dbReference type="ARBA" id="ARBA00010031"/>
    </source>
</evidence>
<keyword evidence="7" id="KW-1015">Disulfide bond</keyword>
<evidence type="ECO:0000256" key="1">
    <source>
        <dbReference type="ARBA" id="ARBA00004589"/>
    </source>
</evidence>
<keyword evidence="5" id="KW-0325">Glycoprotein</keyword>
<evidence type="ECO:0000259" key="10">
    <source>
        <dbReference type="Pfam" id="PF05730"/>
    </source>
</evidence>
<keyword evidence="12" id="KW-1185">Reference proteome</keyword>
<keyword evidence="4" id="KW-0964">Secreted</keyword>
<keyword evidence="5" id="KW-0336">GPI-anchor</keyword>
<evidence type="ECO:0000256" key="4">
    <source>
        <dbReference type="ARBA" id="ARBA00022525"/>
    </source>
</evidence>
<evidence type="ECO:0000313" key="12">
    <source>
        <dbReference type="Proteomes" id="UP001373714"/>
    </source>
</evidence>
<comment type="similarity">
    <text evidence="3">Belongs to the RBT5 family.</text>
</comment>
<evidence type="ECO:0000313" key="11">
    <source>
        <dbReference type="EMBL" id="KAK6362742.1"/>
    </source>
</evidence>
<protein>
    <recommendedName>
        <fullName evidence="10">CFEM domain-containing protein</fullName>
    </recommendedName>
</protein>
<feature type="compositionally biased region" description="Basic and acidic residues" evidence="9">
    <location>
        <begin position="392"/>
        <end position="405"/>
    </location>
</feature>
<organism evidence="11 12">
    <name type="scientific">Orbilia blumenaviensis</name>
    <dbReference type="NCBI Taxonomy" id="1796055"/>
    <lineage>
        <taxon>Eukaryota</taxon>
        <taxon>Fungi</taxon>
        <taxon>Dikarya</taxon>
        <taxon>Ascomycota</taxon>
        <taxon>Pezizomycotina</taxon>
        <taxon>Orbiliomycetes</taxon>
        <taxon>Orbiliales</taxon>
        <taxon>Orbiliaceae</taxon>
        <taxon>Orbilia</taxon>
    </lineage>
</organism>
<dbReference type="GO" id="GO:0098552">
    <property type="term" value="C:side of membrane"/>
    <property type="evidence" value="ECO:0007669"/>
    <property type="project" value="UniProtKB-KW"/>
</dbReference>
<evidence type="ECO:0000256" key="9">
    <source>
        <dbReference type="SAM" id="MobiDB-lite"/>
    </source>
</evidence>
<name>A0AAV9VL56_9PEZI</name>
<feature type="region of interest" description="Disordered" evidence="9">
    <location>
        <begin position="201"/>
        <end position="320"/>
    </location>
</feature>
<evidence type="ECO:0000256" key="6">
    <source>
        <dbReference type="ARBA" id="ARBA00022729"/>
    </source>
</evidence>
<reference evidence="11 12" key="1">
    <citation type="submission" date="2019-10" db="EMBL/GenBank/DDBJ databases">
        <authorList>
            <person name="Palmer J.M."/>
        </authorList>
    </citation>
    <scope>NUCLEOTIDE SEQUENCE [LARGE SCALE GENOMIC DNA]</scope>
    <source>
        <strain evidence="11 12">TWF730</strain>
    </source>
</reference>
<evidence type="ECO:0000256" key="7">
    <source>
        <dbReference type="ARBA" id="ARBA00023157"/>
    </source>
</evidence>
<comment type="subcellular location">
    <subcellularLocation>
        <location evidence="1">Membrane</location>
        <topology evidence="1">Lipid-anchor</topology>
        <topology evidence="1">GPI-anchor</topology>
    </subcellularLocation>
    <subcellularLocation>
        <location evidence="2">Secreted</location>
    </subcellularLocation>
</comment>
<feature type="region of interest" description="Disordered" evidence="9">
    <location>
        <begin position="376"/>
        <end position="427"/>
    </location>
</feature>
<evidence type="ECO:0000256" key="5">
    <source>
        <dbReference type="ARBA" id="ARBA00022622"/>
    </source>
</evidence>
<gene>
    <name evidence="11" type="ORF">TWF730_000198</name>
</gene>
<dbReference type="Pfam" id="PF05730">
    <property type="entry name" value="CFEM"/>
    <property type="match status" value="1"/>
</dbReference>
<dbReference type="EMBL" id="JAVHNS010000001">
    <property type="protein sequence ID" value="KAK6362742.1"/>
    <property type="molecule type" value="Genomic_DNA"/>
</dbReference>
<dbReference type="GO" id="GO:0005576">
    <property type="term" value="C:extracellular region"/>
    <property type="evidence" value="ECO:0007669"/>
    <property type="project" value="UniProtKB-SubCell"/>
</dbReference>
<dbReference type="Proteomes" id="UP001373714">
    <property type="component" value="Unassembled WGS sequence"/>
</dbReference>
<dbReference type="AlphaFoldDB" id="A0AAV9VL56"/>
<evidence type="ECO:0000256" key="8">
    <source>
        <dbReference type="ARBA" id="ARBA00023288"/>
    </source>
</evidence>
<dbReference type="InterPro" id="IPR008427">
    <property type="entry name" value="Extracellular_membr_CFEM_dom"/>
</dbReference>
<keyword evidence="6" id="KW-0732">Signal</keyword>